<keyword evidence="2" id="KW-1185">Reference proteome</keyword>
<organism evidence="1 2">
    <name type="scientific">Paraburkholderia steynii</name>
    <dbReference type="NCBI Taxonomy" id="1245441"/>
    <lineage>
        <taxon>Bacteria</taxon>
        <taxon>Pseudomonadati</taxon>
        <taxon>Pseudomonadota</taxon>
        <taxon>Betaproteobacteria</taxon>
        <taxon>Burkholderiales</taxon>
        <taxon>Burkholderiaceae</taxon>
        <taxon>Paraburkholderia</taxon>
    </lineage>
</organism>
<dbReference type="AlphaFoldDB" id="A0A7Z7BHA2"/>
<dbReference type="RefSeq" id="WP_091789346.1">
    <property type="nucleotide sequence ID" value="NZ_FNDI01000038.1"/>
</dbReference>
<evidence type="ECO:0000313" key="2">
    <source>
        <dbReference type="Proteomes" id="UP000198900"/>
    </source>
</evidence>
<comment type="caution">
    <text evidence="1">The sequence shown here is derived from an EMBL/GenBank/DDBJ whole genome shotgun (WGS) entry which is preliminary data.</text>
</comment>
<dbReference type="Proteomes" id="UP000198900">
    <property type="component" value="Unassembled WGS sequence"/>
</dbReference>
<sequence length="87" mass="9640">MQVPFSLLHRDQYRWHAPESFDPSRFADSESVRVCIGIQLAMLEAKSVLAWLTRDNVIVPGDGPSAVYPVCGAELAFAFAGFRISAR</sequence>
<gene>
    <name evidence="1" type="ORF">SAMN04487926_13840</name>
</gene>
<dbReference type="InterPro" id="IPR001128">
    <property type="entry name" value="Cyt_P450"/>
</dbReference>
<dbReference type="SUPFAM" id="SSF48264">
    <property type="entry name" value="Cytochrome P450"/>
    <property type="match status" value="1"/>
</dbReference>
<dbReference type="GO" id="GO:0005506">
    <property type="term" value="F:iron ion binding"/>
    <property type="evidence" value="ECO:0007669"/>
    <property type="project" value="InterPro"/>
</dbReference>
<dbReference type="GO" id="GO:0004497">
    <property type="term" value="F:monooxygenase activity"/>
    <property type="evidence" value="ECO:0007669"/>
    <property type="project" value="InterPro"/>
</dbReference>
<accession>A0A7Z7BHA2</accession>
<evidence type="ECO:0000313" key="1">
    <source>
        <dbReference type="EMBL" id="SDJ22888.1"/>
    </source>
</evidence>
<dbReference type="InterPro" id="IPR036396">
    <property type="entry name" value="Cyt_P450_sf"/>
</dbReference>
<protein>
    <submittedName>
        <fullName evidence="1">Cytochrome P450</fullName>
    </submittedName>
</protein>
<dbReference type="GO" id="GO:0016705">
    <property type="term" value="F:oxidoreductase activity, acting on paired donors, with incorporation or reduction of molecular oxygen"/>
    <property type="evidence" value="ECO:0007669"/>
    <property type="project" value="InterPro"/>
</dbReference>
<dbReference type="EMBL" id="FNDI01000038">
    <property type="protein sequence ID" value="SDJ22888.1"/>
    <property type="molecule type" value="Genomic_DNA"/>
</dbReference>
<dbReference type="Pfam" id="PF00067">
    <property type="entry name" value="p450"/>
    <property type="match status" value="1"/>
</dbReference>
<reference evidence="1" key="1">
    <citation type="submission" date="2016-10" db="EMBL/GenBank/DDBJ databases">
        <authorList>
            <person name="Varghese N."/>
            <person name="Submissions S."/>
        </authorList>
    </citation>
    <scope>NUCLEOTIDE SEQUENCE [LARGE SCALE GENOMIC DNA]</scope>
    <source>
        <strain evidence="1">YR281</strain>
    </source>
</reference>
<name>A0A7Z7BHA2_9BURK</name>
<proteinExistence type="predicted"/>
<dbReference type="GO" id="GO:0020037">
    <property type="term" value="F:heme binding"/>
    <property type="evidence" value="ECO:0007669"/>
    <property type="project" value="InterPro"/>
</dbReference>
<dbReference type="Gene3D" id="1.10.630.10">
    <property type="entry name" value="Cytochrome P450"/>
    <property type="match status" value="1"/>
</dbReference>